<gene>
    <name evidence="2" type="ORF">DFJ64_3364</name>
</gene>
<dbReference type="PROSITE" id="PS50893">
    <property type="entry name" value="ABC_TRANSPORTER_2"/>
    <property type="match status" value="1"/>
</dbReference>
<dbReference type="Pfam" id="PF00005">
    <property type="entry name" value="ABC_tran"/>
    <property type="match status" value="1"/>
</dbReference>
<dbReference type="InterPro" id="IPR027417">
    <property type="entry name" value="P-loop_NTPase"/>
</dbReference>
<dbReference type="GO" id="GO:0022857">
    <property type="term" value="F:transmembrane transporter activity"/>
    <property type="evidence" value="ECO:0007669"/>
    <property type="project" value="TreeGrafter"/>
</dbReference>
<dbReference type="InterPro" id="IPR015854">
    <property type="entry name" value="ABC_transpr_LolD-like"/>
</dbReference>
<dbReference type="SUPFAM" id="SSF55021">
    <property type="entry name" value="ACT-like"/>
    <property type="match status" value="1"/>
</dbReference>
<dbReference type="Pfam" id="PF09383">
    <property type="entry name" value="NIL"/>
    <property type="match status" value="1"/>
</dbReference>
<dbReference type="Gene3D" id="3.30.70.260">
    <property type="match status" value="1"/>
</dbReference>
<dbReference type="PANTHER" id="PTHR24220:SF685">
    <property type="entry name" value="ABC TRANSPORTER RELATED"/>
    <property type="match status" value="1"/>
</dbReference>
<evidence type="ECO:0000313" key="3">
    <source>
        <dbReference type="Proteomes" id="UP000256485"/>
    </source>
</evidence>
<accession>A0A3D9VB20</accession>
<dbReference type="RefSeq" id="WP_170152648.1">
    <property type="nucleotide sequence ID" value="NZ_QTUC01000001.1"/>
</dbReference>
<dbReference type="PANTHER" id="PTHR24220">
    <property type="entry name" value="IMPORT ATP-BINDING PROTEIN"/>
    <property type="match status" value="1"/>
</dbReference>
<dbReference type="SUPFAM" id="SSF52540">
    <property type="entry name" value="P-loop containing nucleoside triphosphate hydrolases"/>
    <property type="match status" value="1"/>
</dbReference>
<keyword evidence="3" id="KW-1185">Reference proteome</keyword>
<sequence length="328" mass="35520">MIELDDIRRTRRHDHGEQILLDSVDLYLDAGEVCGVVGEPADGPRTLLRCVNLLERPDEGTVRVAGEDLTAMSPRQLRRARHAIGVLGPGDRLLEQRTVARNVSLPLEFAGVRQRERDLRVDEILDRMGLAEVADRWPSDLTAEERRRTAVARAFVTRPRVLLCQEPTGGLSEDGARSLLALMRGLIADQQTTVLVATQNPAELAALCESVAFLHDGRVVEQGTLPDTIANPSSKLASLFLPTLPDPDAEHGTGAVLVDLTFAGVDPHVLSEVTRACGVGVSVVAGSLESLRSRTVGRLRVELTGSGEDCQRALDKLTDLALSPKVHP</sequence>
<evidence type="ECO:0000313" key="2">
    <source>
        <dbReference type="EMBL" id="REF37903.1"/>
    </source>
</evidence>
<feature type="domain" description="ABC transporter" evidence="1">
    <location>
        <begin position="2"/>
        <end position="241"/>
    </location>
</feature>
<dbReference type="SMART" id="SM00930">
    <property type="entry name" value="NIL"/>
    <property type="match status" value="1"/>
</dbReference>
<dbReference type="InterPro" id="IPR045865">
    <property type="entry name" value="ACT-like_dom_sf"/>
</dbReference>
<dbReference type="AlphaFoldDB" id="A0A3D9VB20"/>
<dbReference type="EMBL" id="QTUC01000001">
    <property type="protein sequence ID" value="REF37903.1"/>
    <property type="molecule type" value="Genomic_DNA"/>
</dbReference>
<proteinExistence type="predicted"/>
<comment type="caution">
    <text evidence="2">The sequence shown here is derived from an EMBL/GenBank/DDBJ whole genome shotgun (WGS) entry which is preliminary data.</text>
</comment>
<reference evidence="2 3" key="1">
    <citation type="submission" date="2018-08" db="EMBL/GenBank/DDBJ databases">
        <title>Sequencing the genomes of 1000 actinobacteria strains.</title>
        <authorList>
            <person name="Klenk H.-P."/>
        </authorList>
    </citation>
    <scope>NUCLEOTIDE SEQUENCE [LARGE SCALE GENOMIC DNA]</scope>
    <source>
        <strain evidence="2 3">DSM 22891</strain>
    </source>
</reference>
<keyword evidence="2" id="KW-0547">Nucleotide-binding</keyword>
<protein>
    <submittedName>
        <fullName evidence="2">D-methionine transport system ATP-binding protein</fullName>
    </submittedName>
</protein>
<name>A0A3D9VB20_THECX</name>
<organism evidence="2 3">
    <name type="scientific">Thermasporomyces composti</name>
    <dbReference type="NCBI Taxonomy" id="696763"/>
    <lineage>
        <taxon>Bacteria</taxon>
        <taxon>Bacillati</taxon>
        <taxon>Actinomycetota</taxon>
        <taxon>Actinomycetes</taxon>
        <taxon>Propionibacteriales</taxon>
        <taxon>Nocardioidaceae</taxon>
        <taxon>Thermasporomyces</taxon>
    </lineage>
</organism>
<dbReference type="Gene3D" id="3.40.50.300">
    <property type="entry name" value="P-loop containing nucleotide triphosphate hydrolases"/>
    <property type="match status" value="1"/>
</dbReference>
<evidence type="ECO:0000259" key="1">
    <source>
        <dbReference type="PROSITE" id="PS50893"/>
    </source>
</evidence>
<dbReference type="GO" id="GO:0005524">
    <property type="term" value="F:ATP binding"/>
    <property type="evidence" value="ECO:0007669"/>
    <property type="project" value="UniProtKB-KW"/>
</dbReference>
<keyword evidence="2" id="KW-0067">ATP-binding</keyword>
<dbReference type="Proteomes" id="UP000256485">
    <property type="component" value="Unassembled WGS sequence"/>
</dbReference>
<dbReference type="GO" id="GO:0005886">
    <property type="term" value="C:plasma membrane"/>
    <property type="evidence" value="ECO:0007669"/>
    <property type="project" value="TreeGrafter"/>
</dbReference>
<dbReference type="InterPro" id="IPR003439">
    <property type="entry name" value="ABC_transporter-like_ATP-bd"/>
</dbReference>
<dbReference type="GO" id="GO:0016887">
    <property type="term" value="F:ATP hydrolysis activity"/>
    <property type="evidence" value="ECO:0007669"/>
    <property type="project" value="InterPro"/>
</dbReference>
<dbReference type="InterPro" id="IPR018449">
    <property type="entry name" value="NIL_domain"/>
</dbReference>